<comment type="caution">
    <text evidence="1">The sequence shown here is derived from an EMBL/GenBank/DDBJ whole genome shotgun (WGS) entry which is preliminary data.</text>
</comment>
<dbReference type="AlphaFoldDB" id="A0A3D8I303"/>
<dbReference type="EMBL" id="NXLR01000011">
    <property type="protein sequence ID" value="RDU59523.1"/>
    <property type="molecule type" value="Genomic_DNA"/>
</dbReference>
<dbReference type="Proteomes" id="UP000256599">
    <property type="component" value="Unassembled WGS sequence"/>
</dbReference>
<name>A0A3D8I303_9HELI</name>
<organism evidence="1 2">
    <name type="scientific">Helicobacter marmotae</name>
    <dbReference type="NCBI Taxonomy" id="152490"/>
    <lineage>
        <taxon>Bacteria</taxon>
        <taxon>Pseudomonadati</taxon>
        <taxon>Campylobacterota</taxon>
        <taxon>Epsilonproteobacteria</taxon>
        <taxon>Campylobacterales</taxon>
        <taxon>Helicobacteraceae</taxon>
        <taxon>Helicobacter</taxon>
    </lineage>
</organism>
<protein>
    <submittedName>
        <fullName evidence="1">Uncharacterized protein</fullName>
    </submittedName>
</protein>
<evidence type="ECO:0000313" key="1">
    <source>
        <dbReference type="EMBL" id="RDU59523.1"/>
    </source>
</evidence>
<sequence length="76" mass="8813">MQLYLFLAFSTIKLCYSLYKSAITSLQIALPSFIFYMCLKAFGEDRVLEFFISACLLCVFQRIVQVRSYTTLVCEV</sequence>
<reference evidence="1 2" key="1">
    <citation type="submission" date="2018-04" db="EMBL/GenBank/DDBJ databases">
        <title>Novel Campyloabacter and Helicobacter Species and Strains.</title>
        <authorList>
            <person name="Mannion A.J."/>
            <person name="Shen Z."/>
            <person name="Fox J.G."/>
        </authorList>
    </citation>
    <scope>NUCLEOTIDE SEQUENCE [LARGE SCALE GENOMIC DNA]</scope>
    <source>
        <strain evidence="1 2">MIT 98-6070</strain>
    </source>
</reference>
<proteinExistence type="predicted"/>
<keyword evidence="2" id="KW-1185">Reference proteome</keyword>
<evidence type="ECO:0000313" key="2">
    <source>
        <dbReference type="Proteomes" id="UP000256599"/>
    </source>
</evidence>
<gene>
    <name evidence="1" type="ORF">CQA63_06350</name>
</gene>
<accession>A0A3D8I303</accession>